<dbReference type="OrthoDB" id="9761519at2"/>
<proteinExistence type="predicted"/>
<evidence type="ECO:0000256" key="1">
    <source>
        <dbReference type="ARBA" id="ARBA00022729"/>
    </source>
</evidence>
<dbReference type="AlphaFoldDB" id="A0A1H1YKT2"/>
<protein>
    <submittedName>
        <fullName evidence="3">Uncharacterized protein</fullName>
    </submittedName>
</protein>
<keyword evidence="2" id="KW-0378">Hydrolase</keyword>
<dbReference type="NCBIfam" id="NF045579">
    <property type="entry name" value="rhamnoside_JR"/>
    <property type="match status" value="1"/>
</dbReference>
<keyword evidence="4" id="KW-1185">Reference proteome</keyword>
<dbReference type="PANTHER" id="PTHR43817">
    <property type="entry name" value="GLYCOSYL HYDROLASE"/>
    <property type="match status" value="1"/>
</dbReference>
<evidence type="ECO:0000256" key="2">
    <source>
        <dbReference type="ARBA" id="ARBA00022801"/>
    </source>
</evidence>
<dbReference type="RefSeq" id="WP_157693449.1">
    <property type="nucleotide sequence ID" value="NZ_CAUQLD010000002.1"/>
</dbReference>
<sequence length="87" mass="9414">MARVKINGGDAGVLWKAPYRVSTSALRSGTNRIEVSVTSPWRNRLIAEARSSTGTLYPPMTGVFTDDAEILPAGLLGPMSLVYNHRP</sequence>
<evidence type="ECO:0000313" key="3">
    <source>
        <dbReference type="EMBL" id="SDT22067.1"/>
    </source>
</evidence>
<dbReference type="Proteomes" id="UP000198751">
    <property type="component" value="Chromosome I"/>
</dbReference>
<gene>
    <name evidence="3" type="ORF">SAMN04489743_2057</name>
</gene>
<dbReference type="GO" id="GO:0016787">
    <property type="term" value="F:hydrolase activity"/>
    <property type="evidence" value="ECO:0007669"/>
    <property type="project" value="UniProtKB-KW"/>
</dbReference>
<dbReference type="EMBL" id="LT629779">
    <property type="protein sequence ID" value="SDT22067.1"/>
    <property type="molecule type" value="Genomic_DNA"/>
</dbReference>
<evidence type="ECO:0000313" key="4">
    <source>
        <dbReference type="Proteomes" id="UP000198751"/>
    </source>
</evidence>
<dbReference type="PANTHER" id="PTHR43817:SF1">
    <property type="entry name" value="HYDROLASE, FAMILY 43, PUTATIVE (AFU_ORTHOLOGUE AFUA_3G01660)-RELATED"/>
    <property type="match status" value="1"/>
</dbReference>
<reference evidence="4" key="1">
    <citation type="submission" date="2016-10" db="EMBL/GenBank/DDBJ databases">
        <authorList>
            <person name="Varghese N."/>
            <person name="Submissions S."/>
        </authorList>
    </citation>
    <scope>NUCLEOTIDE SEQUENCE [LARGE SCALE GENOMIC DNA]</scope>
    <source>
        <strain evidence="4">IMMIB L-1606</strain>
    </source>
</reference>
<keyword evidence="1" id="KW-0732">Signal</keyword>
<organism evidence="3 4">
    <name type="scientific">Pseudarthrobacter equi</name>
    <dbReference type="NCBI Taxonomy" id="728066"/>
    <lineage>
        <taxon>Bacteria</taxon>
        <taxon>Bacillati</taxon>
        <taxon>Actinomycetota</taxon>
        <taxon>Actinomycetes</taxon>
        <taxon>Micrococcales</taxon>
        <taxon>Micrococcaceae</taxon>
        <taxon>Pseudarthrobacter</taxon>
    </lineage>
</organism>
<name>A0A1H1YKT2_9MICC</name>
<accession>A0A1H1YKT2</accession>